<dbReference type="PANTHER" id="PTHR43806:SF11">
    <property type="entry name" value="CEREVISIN-RELATED"/>
    <property type="match status" value="1"/>
</dbReference>
<dbReference type="PROSITE" id="PS00138">
    <property type="entry name" value="SUBTILASE_SER"/>
    <property type="match status" value="1"/>
</dbReference>
<dbReference type="SUPFAM" id="SSF52743">
    <property type="entry name" value="Subtilisin-like"/>
    <property type="match status" value="1"/>
</dbReference>
<reference evidence="9" key="1">
    <citation type="journal article" date="2019" name="Int. J. Syst. Evol. Microbiol.">
        <title>The Global Catalogue of Microorganisms (GCM) 10K type strain sequencing project: providing services to taxonomists for standard genome sequencing and annotation.</title>
        <authorList>
            <consortium name="The Broad Institute Genomics Platform"/>
            <consortium name="The Broad Institute Genome Sequencing Center for Infectious Disease"/>
            <person name="Wu L."/>
            <person name="Ma J."/>
        </authorList>
    </citation>
    <scope>NUCLEOTIDE SEQUENCE [LARGE SCALE GENOMIC DNA]</scope>
    <source>
        <strain evidence="9">JCM 17441</strain>
    </source>
</reference>
<comment type="similarity">
    <text evidence="1 5">Belongs to the peptidase S8 family.</text>
</comment>
<dbReference type="PROSITE" id="PS51892">
    <property type="entry name" value="SUBTILASE"/>
    <property type="match status" value="1"/>
</dbReference>
<feature type="active site" description="Charge relay system" evidence="5">
    <location>
        <position position="215"/>
    </location>
</feature>
<dbReference type="InterPro" id="IPR050131">
    <property type="entry name" value="Peptidase_S8_subtilisin-like"/>
</dbReference>
<name>A0ABP8DA48_9ACTN</name>
<evidence type="ECO:0000313" key="9">
    <source>
        <dbReference type="Proteomes" id="UP001500620"/>
    </source>
</evidence>
<dbReference type="Gene3D" id="3.40.50.200">
    <property type="entry name" value="Peptidase S8/S53 domain"/>
    <property type="match status" value="1"/>
</dbReference>
<feature type="signal peptide" evidence="6">
    <location>
        <begin position="1"/>
        <end position="19"/>
    </location>
</feature>
<dbReference type="Proteomes" id="UP001500620">
    <property type="component" value="Unassembled WGS sequence"/>
</dbReference>
<keyword evidence="2 5" id="KW-0645">Protease</keyword>
<dbReference type="InterPro" id="IPR015500">
    <property type="entry name" value="Peptidase_S8_subtilisin-rel"/>
</dbReference>
<gene>
    <name evidence="8" type="ORF">GCM10022255_039620</name>
</gene>
<comment type="caution">
    <text evidence="8">The sequence shown here is derived from an EMBL/GenBank/DDBJ whole genome shotgun (WGS) entry which is preliminary data.</text>
</comment>
<evidence type="ECO:0000256" key="4">
    <source>
        <dbReference type="ARBA" id="ARBA00022825"/>
    </source>
</evidence>
<evidence type="ECO:0000256" key="5">
    <source>
        <dbReference type="PROSITE-ProRule" id="PRU01240"/>
    </source>
</evidence>
<keyword evidence="6" id="KW-0732">Signal</keyword>
<feature type="active site" description="Charge relay system" evidence="5">
    <location>
        <position position="387"/>
    </location>
</feature>
<dbReference type="PRINTS" id="PR00723">
    <property type="entry name" value="SUBTILISIN"/>
</dbReference>
<evidence type="ECO:0000256" key="3">
    <source>
        <dbReference type="ARBA" id="ARBA00022801"/>
    </source>
</evidence>
<keyword evidence="9" id="KW-1185">Reference proteome</keyword>
<evidence type="ECO:0000256" key="2">
    <source>
        <dbReference type="ARBA" id="ARBA00022670"/>
    </source>
</evidence>
<protein>
    <recommendedName>
        <fullName evidence="7">Peptidase S8/S53 domain-containing protein</fullName>
    </recommendedName>
</protein>
<dbReference type="RefSeq" id="WP_345128563.1">
    <property type="nucleotide sequence ID" value="NZ_BAABAT010000009.1"/>
</dbReference>
<evidence type="ECO:0000256" key="6">
    <source>
        <dbReference type="SAM" id="SignalP"/>
    </source>
</evidence>
<organism evidence="8 9">
    <name type="scientific">Dactylosporangium darangshiense</name>
    <dbReference type="NCBI Taxonomy" id="579108"/>
    <lineage>
        <taxon>Bacteria</taxon>
        <taxon>Bacillati</taxon>
        <taxon>Actinomycetota</taxon>
        <taxon>Actinomycetes</taxon>
        <taxon>Micromonosporales</taxon>
        <taxon>Micromonosporaceae</taxon>
        <taxon>Dactylosporangium</taxon>
    </lineage>
</organism>
<keyword evidence="4 5" id="KW-0720">Serine protease</keyword>
<keyword evidence="3 5" id="KW-0378">Hydrolase</keyword>
<dbReference type="InterPro" id="IPR023828">
    <property type="entry name" value="Peptidase_S8_Ser-AS"/>
</dbReference>
<evidence type="ECO:0000313" key="8">
    <source>
        <dbReference type="EMBL" id="GAA4250539.1"/>
    </source>
</evidence>
<feature type="domain" description="Peptidase S8/S53" evidence="7">
    <location>
        <begin position="168"/>
        <end position="435"/>
    </location>
</feature>
<dbReference type="InterPro" id="IPR036852">
    <property type="entry name" value="Peptidase_S8/S53_dom_sf"/>
</dbReference>
<dbReference type="PANTHER" id="PTHR43806">
    <property type="entry name" value="PEPTIDASE S8"/>
    <property type="match status" value="1"/>
</dbReference>
<dbReference type="EMBL" id="BAABAT010000009">
    <property type="protein sequence ID" value="GAA4250539.1"/>
    <property type="molecule type" value="Genomic_DNA"/>
</dbReference>
<evidence type="ECO:0000259" key="7">
    <source>
        <dbReference type="Pfam" id="PF00082"/>
    </source>
</evidence>
<sequence>MKRAILVVTVALAMMPVCGAGPAAAARPAEPAQRLVQAIVVLTAQVDPSTVKAPNRRQRGATLERTLRATADTAQKSVLELLRKRQAQGLVTTIDPLWIFNGISVTAAPSVIRELAARPDVRRIDPEVTIQAPVLPRATATAETGPPPPEPNVALVNAPALWNLGFRGQGVVVANMDTGVDGSHPDLAGRWRGGNNSWYDPYGQHPTVPTDVNGHGTATMGVMVGGDAGGTSIGMAPDARWIAVKMFNDRGAATSTAIHRGFQWLLDPDGNPDTADAPDVVNDSWTSSAGGCNLDFQPDLAMLRAAGILPVFSAGNYGPTAGTVLSPANNPEAFAVGSTDLADVIDPSSSRGPSACGQPVVPRAVAPGVNVRTTDLYGLYTTASGTSLAAPHVSGALALLLSAFPDLPADRQAAALEGGAADLGPGGPDNDYGYGRLDAFAAYQWLSTMPDFTTSVSPSTATTTPGGTATYTVSVAGVNGFTGPVTLSLAGLSAAQATWSFTPAVISGGSGSARLDVTTAAGLAPGSYRLTLTGTSGSTRRSAYATLVIPAQPNFTVAVAPASATVPAGDTTTYTVTVGALNGFTGNVGLSLTGLPGGVGSSAFNPTSVATAGSSQLTVTTLATAPPGTYPLTVTGTSGSLSRTATVMLTVTARDFTLSASPSAVTVSRGQTASYTVSAGSVGGFAGSVTLSVTGLPAGASATFSTNPVGTPGTSTLRVRTTSSTPRASFTVIVIGTAGALVHQVPVTLTVR</sequence>
<proteinExistence type="inferred from homology"/>
<feature type="active site" description="Charge relay system" evidence="5">
    <location>
        <position position="177"/>
    </location>
</feature>
<feature type="chain" id="PRO_5045038675" description="Peptidase S8/S53 domain-containing protein" evidence="6">
    <location>
        <begin position="20"/>
        <end position="752"/>
    </location>
</feature>
<dbReference type="InterPro" id="IPR000209">
    <property type="entry name" value="Peptidase_S8/S53_dom"/>
</dbReference>
<dbReference type="Pfam" id="PF00082">
    <property type="entry name" value="Peptidase_S8"/>
    <property type="match status" value="1"/>
</dbReference>
<accession>A0ABP8DA48</accession>
<evidence type="ECO:0000256" key="1">
    <source>
        <dbReference type="ARBA" id="ARBA00011073"/>
    </source>
</evidence>